<comment type="caution">
    <text evidence="2">The sequence shown here is derived from an EMBL/GenBank/DDBJ whole genome shotgun (WGS) entry which is preliminary data.</text>
</comment>
<dbReference type="Pfam" id="PF01464">
    <property type="entry name" value="SLT"/>
    <property type="match status" value="1"/>
</dbReference>
<sequence length="153" mass="17963">MRVFLITIAAILLVILVLLYRLFPLKYYSYVLLYCDDLDPLLVMAVIRTESSFRENAVSPLGAYGLMQVMPQTAEWLNSKFNKNFDYKTVEGNIALGCLYLNYLVEKDGNLEDALIHYNTGPYAQQEIKDDAGRRYVRKVLRNYNFYKFLYRR</sequence>
<dbReference type="PANTHER" id="PTHR37423">
    <property type="entry name" value="SOLUBLE LYTIC MUREIN TRANSGLYCOSYLASE-RELATED"/>
    <property type="match status" value="1"/>
</dbReference>
<dbReference type="EMBL" id="DSZY01000022">
    <property type="protein sequence ID" value="HGU40526.1"/>
    <property type="molecule type" value="Genomic_DNA"/>
</dbReference>
<dbReference type="Gene3D" id="1.10.530.10">
    <property type="match status" value="1"/>
</dbReference>
<dbReference type="InterPro" id="IPR023346">
    <property type="entry name" value="Lysozyme-like_dom_sf"/>
</dbReference>
<dbReference type="InterPro" id="IPR008258">
    <property type="entry name" value="Transglycosylase_SLT_dom_1"/>
</dbReference>
<organism evidence="2">
    <name type="scientific">Fervidobacterium thailandense</name>
    <dbReference type="NCBI Taxonomy" id="1008305"/>
    <lineage>
        <taxon>Bacteria</taxon>
        <taxon>Thermotogati</taxon>
        <taxon>Thermotogota</taxon>
        <taxon>Thermotogae</taxon>
        <taxon>Thermotogales</taxon>
        <taxon>Fervidobacteriaceae</taxon>
        <taxon>Fervidobacterium</taxon>
    </lineage>
</organism>
<accession>A0A7C4VUK1</accession>
<dbReference type="CDD" id="cd16896">
    <property type="entry name" value="LT_Slt70-like"/>
    <property type="match status" value="1"/>
</dbReference>
<proteinExistence type="predicted"/>
<reference evidence="2" key="1">
    <citation type="journal article" date="2020" name="mSystems">
        <title>Genome- and Community-Level Interaction Insights into Carbon Utilization and Element Cycling Functions of Hydrothermarchaeota in Hydrothermal Sediment.</title>
        <authorList>
            <person name="Zhou Z."/>
            <person name="Liu Y."/>
            <person name="Xu W."/>
            <person name="Pan J."/>
            <person name="Luo Z.H."/>
            <person name="Li M."/>
        </authorList>
    </citation>
    <scope>NUCLEOTIDE SEQUENCE [LARGE SCALE GENOMIC DNA]</scope>
    <source>
        <strain evidence="2">SpSt-609</strain>
    </source>
</reference>
<dbReference type="PANTHER" id="PTHR37423:SF2">
    <property type="entry name" value="MEMBRANE-BOUND LYTIC MUREIN TRANSGLYCOSYLASE C"/>
    <property type="match status" value="1"/>
</dbReference>
<evidence type="ECO:0000259" key="1">
    <source>
        <dbReference type="Pfam" id="PF01464"/>
    </source>
</evidence>
<gene>
    <name evidence="2" type="ORF">ENT77_04930</name>
</gene>
<protein>
    <submittedName>
        <fullName evidence="2">Lytic transglycosylase domain-containing protein</fullName>
    </submittedName>
</protein>
<feature type="domain" description="Transglycosylase SLT" evidence="1">
    <location>
        <begin position="38"/>
        <end position="133"/>
    </location>
</feature>
<name>A0A7C4VUK1_9BACT</name>
<dbReference type="AlphaFoldDB" id="A0A7C4VUK1"/>
<evidence type="ECO:0000313" key="2">
    <source>
        <dbReference type="EMBL" id="HGU40526.1"/>
    </source>
</evidence>
<dbReference type="SUPFAM" id="SSF53955">
    <property type="entry name" value="Lysozyme-like"/>
    <property type="match status" value="1"/>
</dbReference>